<dbReference type="PATRIC" id="fig|299146.4.peg.5942"/>
<dbReference type="PANTHER" id="PTHR35797">
    <property type="entry name" value="PROTEASE-RELATED"/>
    <property type="match status" value="1"/>
</dbReference>
<feature type="transmembrane region" description="Helical" evidence="1">
    <location>
        <begin position="219"/>
        <end position="239"/>
    </location>
</feature>
<protein>
    <submittedName>
        <fullName evidence="3">CAAX protease self-immunity</fullName>
    </submittedName>
</protein>
<gene>
    <name evidence="3" type="ORF">GA0070621_5761</name>
</gene>
<feature type="transmembrane region" description="Helical" evidence="1">
    <location>
        <begin position="79"/>
        <end position="100"/>
    </location>
</feature>
<dbReference type="EMBL" id="LT594324">
    <property type="protein sequence ID" value="SBT54870.1"/>
    <property type="molecule type" value="Genomic_DNA"/>
</dbReference>
<dbReference type="AlphaFoldDB" id="A0A1A9AFJ1"/>
<reference evidence="3 4" key="1">
    <citation type="submission" date="2016-06" db="EMBL/GenBank/DDBJ databases">
        <authorList>
            <person name="Kjaerup R.B."/>
            <person name="Dalgaard T.S."/>
            <person name="Juul-Madsen H.R."/>
        </authorList>
    </citation>
    <scope>NUCLEOTIDE SEQUENCE [LARGE SCALE GENOMIC DNA]</scope>
    <source>
        <strain evidence="3 4">DSM 45248</strain>
    </source>
</reference>
<keyword evidence="3" id="KW-0645">Protease</keyword>
<feature type="domain" description="CAAX prenyl protease 2/Lysostaphin resistance protein A-like" evidence="2">
    <location>
        <begin position="124"/>
        <end position="227"/>
    </location>
</feature>
<feature type="transmembrane region" description="Helical" evidence="1">
    <location>
        <begin position="245"/>
        <end position="264"/>
    </location>
</feature>
<organism evidence="3 4">
    <name type="scientific">Micromonospora narathiwatensis</name>
    <dbReference type="NCBI Taxonomy" id="299146"/>
    <lineage>
        <taxon>Bacteria</taxon>
        <taxon>Bacillati</taxon>
        <taxon>Actinomycetota</taxon>
        <taxon>Actinomycetes</taxon>
        <taxon>Micromonosporales</taxon>
        <taxon>Micromonosporaceae</taxon>
        <taxon>Micromonospora</taxon>
    </lineage>
</organism>
<dbReference type="GO" id="GO:0080120">
    <property type="term" value="P:CAAX-box protein maturation"/>
    <property type="evidence" value="ECO:0007669"/>
    <property type="project" value="UniProtKB-ARBA"/>
</dbReference>
<dbReference type="Pfam" id="PF02517">
    <property type="entry name" value="Rce1-like"/>
    <property type="match status" value="1"/>
</dbReference>
<evidence type="ECO:0000313" key="3">
    <source>
        <dbReference type="EMBL" id="SBT54870.1"/>
    </source>
</evidence>
<dbReference type="GO" id="GO:0006508">
    <property type="term" value="P:proteolysis"/>
    <property type="evidence" value="ECO:0007669"/>
    <property type="project" value="UniProtKB-KW"/>
</dbReference>
<feature type="transmembrane region" description="Helical" evidence="1">
    <location>
        <begin position="187"/>
        <end position="207"/>
    </location>
</feature>
<keyword evidence="3" id="KW-0378">Hydrolase</keyword>
<accession>A0A1A9AFJ1</accession>
<evidence type="ECO:0000313" key="4">
    <source>
        <dbReference type="Proteomes" id="UP000198765"/>
    </source>
</evidence>
<proteinExistence type="predicted"/>
<feature type="transmembrane region" description="Helical" evidence="1">
    <location>
        <begin position="41"/>
        <end position="58"/>
    </location>
</feature>
<keyword evidence="1" id="KW-0812">Transmembrane</keyword>
<name>A0A1A9AFJ1_9ACTN</name>
<keyword evidence="1" id="KW-0472">Membrane</keyword>
<feature type="transmembrane region" description="Helical" evidence="1">
    <location>
        <begin position="158"/>
        <end position="181"/>
    </location>
</feature>
<dbReference type="InterPro" id="IPR042150">
    <property type="entry name" value="MmRce1-like"/>
</dbReference>
<keyword evidence="1" id="KW-1133">Transmembrane helix</keyword>
<keyword evidence="4" id="KW-1185">Reference proteome</keyword>
<dbReference type="InterPro" id="IPR003675">
    <property type="entry name" value="Rce1/LyrA-like_dom"/>
</dbReference>
<sequence length="292" mass="31714">MTTRMKGVLAFLAITFGTSWAWLLAARLGLGLSLVNPLVQLPFGFAPAVAAIVVRRWVTREGFHDAGLALRFRSEWPSYLIAWLGPLTLVVAAVGLAAVLGSWSPELTSLDDAVPGLPGWAFVALLMTVVPLLTPLYWGEEFGWTSYLRLRLFVDNPLLSVIATGLIWAIWHYPLAFFGYIEFTNVLLGLLVWTVSFLLQEIILAWLRSRSDSIWPSSLAHAGNNMVLSLLAGLLLTGNGRLDEIAVMLLVAAPMAAGCAWILASRRLTTPRAVGGLPPRAESGAQPELASR</sequence>
<dbReference type="GO" id="GO:0004175">
    <property type="term" value="F:endopeptidase activity"/>
    <property type="evidence" value="ECO:0007669"/>
    <property type="project" value="UniProtKB-ARBA"/>
</dbReference>
<evidence type="ECO:0000259" key="2">
    <source>
        <dbReference type="Pfam" id="PF02517"/>
    </source>
</evidence>
<feature type="transmembrane region" description="Helical" evidence="1">
    <location>
        <begin position="120"/>
        <end position="138"/>
    </location>
</feature>
<evidence type="ECO:0000256" key="1">
    <source>
        <dbReference type="SAM" id="Phobius"/>
    </source>
</evidence>
<dbReference type="Proteomes" id="UP000198765">
    <property type="component" value="Chromosome I"/>
</dbReference>
<dbReference type="PANTHER" id="PTHR35797:SF1">
    <property type="entry name" value="PROTEASE"/>
    <property type="match status" value="1"/>
</dbReference>